<dbReference type="AlphaFoldDB" id="A0A1W2GD95"/>
<dbReference type="GO" id="GO:0003677">
    <property type="term" value="F:DNA binding"/>
    <property type="evidence" value="ECO:0007669"/>
    <property type="project" value="InterPro"/>
</dbReference>
<dbReference type="GO" id="GO:0032784">
    <property type="term" value="P:regulation of DNA-templated transcription elongation"/>
    <property type="evidence" value="ECO:0007669"/>
    <property type="project" value="InterPro"/>
</dbReference>
<keyword evidence="4" id="KW-1185">Reference proteome</keyword>
<evidence type="ECO:0000313" key="3">
    <source>
        <dbReference type="EMBL" id="SMD34442.1"/>
    </source>
</evidence>
<feature type="domain" description="Transcription elongation factor GreA/GreB C-terminal" evidence="2">
    <location>
        <begin position="116"/>
        <end position="142"/>
    </location>
</feature>
<keyword evidence="3" id="KW-0648">Protein biosynthesis</keyword>
<organism evidence="3 4">
    <name type="scientific">Reichenbachiella faecimaris</name>
    <dbReference type="NCBI Taxonomy" id="692418"/>
    <lineage>
        <taxon>Bacteria</taxon>
        <taxon>Pseudomonadati</taxon>
        <taxon>Bacteroidota</taxon>
        <taxon>Cytophagia</taxon>
        <taxon>Cytophagales</taxon>
        <taxon>Reichenbachiellaceae</taxon>
        <taxon>Reichenbachiella</taxon>
    </lineage>
</organism>
<feature type="region of interest" description="Disordered" evidence="1">
    <location>
        <begin position="30"/>
        <end position="54"/>
    </location>
</feature>
<dbReference type="Proteomes" id="UP000192472">
    <property type="component" value="Unassembled WGS sequence"/>
</dbReference>
<dbReference type="InterPro" id="IPR036953">
    <property type="entry name" value="GreA/GreB_C_sf"/>
</dbReference>
<protein>
    <submittedName>
        <fullName evidence="3">Transcription elongation factor, GreA/GreB, C-term</fullName>
    </submittedName>
</protein>
<dbReference type="Gene3D" id="3.10.50.30">
    <property type="entry name" value="Transcription elongation factor, GreA/GreB, C-terminal domain"/>
    <property type="match status" value="1"/>
</dbReference>
<dbReference type="GO" id="GO:0003746">
    <property type="term" value="F:translation elongation factor activity"/>
    <property type="evidence" value="ECO:0007669"/>
    <property type="project" value="UniProtKB-KW"/>
</dbReference>
<gene>
    <name evidence="3" type="ORF">SAMN04488029_2008</name>
</gene>
<dbReference type="InterPro" id="IPR018151">
    <property type="entry name" value="TF_GreA/GreB_CS"/>
</dbReference>
<name>A0A1W2GD95_REIFA</name>
<dbReference type="OrthoDB" id="667380at2"/>
<dbReference type="Pfam" id="PF01272">
    <property type="entry name" value="GreA_GreB"/>
    <property type="match status" value="1"/>
</dbReference>
<feature type="compositionally biased region" description="Polar residues" evidence="1">
    <location>
        <begin position="31"/>
        <end position="40"/>
    </location>
</feature>
<reference evidence="3 4" key="1">
    <citation type="submission" date="2017-04" db="EMBL/GenBank/DDBJ databases">
        <authorList>
            <person name="Afonso C.L."/>
            <person name="Miller P.J."/>
            <person name="Scott M.A."/>
            <person name="Spackman E."/>
            <person name="Goraichik I."/>
            <person name="Dimitrov K.M."/>
            <person name="Suarez D.L."/>
            <person name="Swayne D.E."/>
        </authorList>
    </citation>
    <scope>NUCLEOTIDE SEQUENCE [LARGE SCALE GENOMIC DNA]</scope>
    <source>
        <strain evidence="3 4">DSM 26133</strain>
    </source>
</reference>
<keyword evidence="3" id="KW-0251">Elongation factor</keyword>
<dbReference type="PROSITE" id="PS00830">
    <property type="entry name" value="GREAB_2"/>
    <property type="match status" value="1"/>
</dbReference>
<dbReference type="RefSeq" id="WP_084372688.1">
    <property type="nucleotide sequence ID" value="NZ_FWYF01000002.1"/>
</dbReference>
<evidence type="ECO:0000259" key="2">
    <source>
        <dbReference type="Pfam" id="PF01272"/>
    </source>
</evidence>
<evidence type="ECO:0000256" key="1">
    <source>
        <dbReference type="SAM" id="MobiDB-lite"/>
    </source>
</evidence>
<accession>A0A1W2GD95</accession>
<proteinExistence type="predicted"/>
<feature type="compositionally biased region" description="Basic and acidic residues" evidence="1">
    <location>
        <begin position="41"/>
        <end position="54"/>
    </location>
</feature>
<dbReference type="EMBL" id="FWYF01000002">
    <property type="protein sequence ID" value="SMD34442.1"/>
    <property type="molecule type" value="Genomic_DNA"/>
</dbReference>
<evidence type="ECO:0000313" key="4">
    <source>
        <dbReference type="Proteomes" id="UP000192472"/>
    </source>
</evidence>
<dbReference type="SUPFAM" id="SSF54534">
    <property type="entry name" value="FKBP-like"/>
    <property type="match status" value="1"/>
</dbReference>
<dbReference type="STRING" id="692418.SAMN04488029_2008"/>
<sequence>MIAKSKVHSACLELLEKKIGIAKQGMEEAQASANNETKSSAGDKYETGRAMSQRERDLHARQLSELMNMKKTLNTIASTKTMNTVELGALVETNTLSYYISAGLGVINFEKQQIMAISAISPIAQAMLGKKVGDTFEWMKKENMILSVS</sequence>
<dbReference type="InterPro" id="IPR001437">
    <property type="entry name" value="Tscrpt_elong_fac_GreA/B_C"/>
</dbReference>